<name>A0A7R9KI55_9ACAR</name>
<dbReference type="GO" id="GO:0008475">
    <property type="term" value="F:procollagen-lysine 5-dioxygenase activity"/>
    <property type="evidence" value="ECO:0007669"/>
    <property type="project" value="TreeGrafter"/>
</dbReference>
<proteinExistence type="predicted"/>
<gene>
    <name evidence="2" type="ORF">OSB1V03_LOCUS4152</name>
</gene>
<dbReference type="PANTHER" id="PTHR10730">
    <property type="entry name" value="PROCOLLAGEN-LYSINE,2-OXOGLUTARATE 5-DIOXYGENASE/GLYCOSYLTRANSFERASE 25 FAMILY MEMBER"/>
    <property type="match status" value="1"/>
</dbReference>
<dbReference type="GO" id="GO:0005783">
    <property type="term" value="C:endoplasmic reticulum"/>
    <property type="evidence" value="ECO:0007669"/>
    <property type="project" value="TreeGrafter"/>
</dbReference>
<sequence length="171" mass="19969">MICMMGVWNVPFISEVYLMNGSLLKGRESNEIEETFSPQFYSNKYPDLDSDMTFCALLRDNGIFMFVTNVEDFGHLVISSTFDTNRLNPDFYEIYSNQKDWQKRYIHEDYSNILKAETQVEQPCPDVFWFPVVTPAFCTQLIEIMENHGEWSEGKNKDPRLAGGYENVPTR</sequence>
<organism evidence="2">
    <name type="scientific">Medioppia subpectinata</name>
    <dbReference type="NCBI Taxonomy" id="1979941"/>
    <lineage>
        <taxon>Eukaryota</taxon>
        <taxon>Metazoa</taxon>
        <taxon>Ecdysozoa</taxon>
        <taxon>Arthropoda</taxon>
        <taxon>Chelicerata</taxon>
        <taxon>Arachnida</taxon>
        <taxon>Acari</taxon>
        <taxon>Acariformes</taxon>
        <taxon>Sarcoptiformes</taxon>
        <taxon>Oribatida</taxon>
        <taxon>Brachypylina</taxon>
        <taxon>Oppioidea</taxon>
        <taxon>Oppiidae</taxon>
        <taxon>Medioppia</taxon>
    </lineage>
</organism>
<feature type="region of interest" description="Disordered" evidence="1">
    <location>
        <begin position="151"/>
        <end position="171"/>
    </location>
</feature>
<dbReference type="EMBL" id="OC856408">
    <property type="protein sequence ID" value="CAD7623701.1"/>
    <property type="molecule type" value="Genomic_DNA"/>
</dbReference>
<evidence type="ECO:0000313" key="3">
    <source>
        <dbReference type="Proteomes" id="UP000759131"/>
    </source>
</evidence>
<evidence type="ECO:0000313" key="2">
    <source>
        <dbReference type="EMBL" id="CAD7623701.1"/>
    </source>
</evidence>
<dbReference type="EMBL" id="CAJPIZ010001833">
    <property type="protein sequence ID" value="CAG2104131.1"/>
    <property type="molecule type" value="Genomic_DNA"/>
</dbReference>
<dbReference type="OrthoDB" id="69177at2759"/>
<dbReference type="PANTHER" id="PTHR10730:SF45">
    <property type="entry name" value="PROCOLLAGEN-LYSINE,2-OXOGLUTARATE 5-DIOXYGENASE"/>
    <property type="match status" value="1"/>
</dbReference>
<protein>
    <submittedName>
        <fullName evidence="2">Uncharacterized protein</fullName>
    </submittedName>
</protein>
<dbReference type="AlphaFoldDB" id="A0A7R9KI55"/>
<reference evidence="2" key="1">
    <citation type="submission" date="2020-11" db="EMBL/GenBank/DDBJ databases">
        <authorList>
            <person name="Tran Van P."/>
        </authorList>
    </citation>
    <scope>NUCLEOTIDE SEQUENCE</scope>
</reference>
<feature type="compositionally biased region" description="Basic and acidic residues" evidence="1">
    <location>
        <begin position="151"/>
        <end position="160"/>
    </location>
</feature>
<evidence type="ECO:0000256" key="1">
    <source>
        <dbReference type="SAM" id="MobiDB-lite"/>
    </source>
</evidence>
<accession>A0A7R9KI55</accession>
<keyword evidence="3" id="KW-1185">Reference proteome</keyword>
<feature type="non-terminal residue" evidence="2">
    <location>
        <position position="1"/>
    </location>
</feature>
<dbReference type="InterPro" id="IPR050757">
    <property type="entry name" value="Collagen_mod_GT25"/>
</dbReference>
<dbReference type="Proteomes" id="UP000759131">
    <property type="component" value="Unassembled WGS sequence"/>
</dbReference>